<evidence type="ECO:0000256" key="4">
    <source>
        <dbReference type="ARBA" id="ARBA00022989"/>
    </source>
</evidence>
<dbReference type="Gene3D" id="1.20.1250.20">
    <property type="entry name" value="MFS general substrate transporter like domains"/>
    <property type="match status" value="2"/>
</dbReference>
<dbReference type="EMBL" id="SKBQ01000039">
    <property type="protein sequence ID" value="TPX12796.1"/>
    <property type="molecule type" value="Genomic_DNA"/>
</dbReference>
<dbReference type="InterPro" id="IPR011701">
    <property type="entry name" value="MFS"/>
</dbReference>
<proteinExistence type="predicted"/>
<dbReference type="InterPro" id="IPR036259">
    <property type="entry name" value="MFS_trans_sf"/>
</dbReference>
<dbReference type="Proteomes" id="UP000319257">
    <property type="component" value="Unassembled WGS sequence"/>
</dbReference>
<evidence type="ECO:0000256" key="1">
    <source>
        <dbReference type="ARBA" id="ARBA00004141"/>
    </source>
</evidence>
<dbReference type="GO" id="GO:0016020">
    <property type="term" value="C:membrane"/>
    <property type="evidence" value="ECO:0007669"/>
    <property type="project" value="UniProtKB-SubCell"/>
</dbReference>
<evidence type="ECO:0000259" key="7">
    <source>
        <dbReference type="PROSITE" id="PS51502"/>
    </source>
</evidence>
<feature type="transmembrane region" description="Helical" evidence="6">
    <location>
        <begin position="326"/>
        <end position="345"/>
    </location>
</feature>
<comment type="subcellular location">
    <subcellularLocation>
        <location evidence="1">Membrane</location>
        <topology evidence="1">Multi-pass membrane protein</topology>
    </subcellularLocation>
</comment>
<keyword evidence="3 6" id="KW-0812">Transmembrane</keyword>
<gene>
    <name evidence="8" type="ORF">E0L32_006676</name>
</gene>
<keyword evidence="5 6" id="KW-0472">Membrane</keyword>
<feature type="transmembrane region" description="Helical" evidence="6">
    <location>
        <begin position="393"/>
        <end position="412"/>
    </location>
</feature>
<dbReference type="InterPro" id="IPR011008">
    <property type="entry name" value="Dimeric_a/b-barrel"/>
</dbReference>
<evidence type="ECO:0000256" key="3">
    <source>
        <dbReference type="ARBA" id="ARBA00022692"/>
    </source>
</evidence>
<keyword evidence="2" id="KW-0813">Transport</keyword>
<dbReference type="PANTHER" id="PTHR43791:SF91">
    <property type="entry name" value="MAJOR FACILITATOR SUPERFAMILY (MFS) PROFILE DOMAIN-CONTAINING PROTEIN-RELATED"/>
    <property type="match status" value="1"/>
</dbReference>
<accession>A0A507B181</accession>
<dbReference type="SMART" id="SM00886">
    <property type="entry name" value="Dabb"/>
    <property type="match status" value="1"/>
</dbReference>
<feature type="domain" description="Stress-response A/B barrel" evidence="7">
    <location>
        <begin position="499"/>
        <end position="595"/>
    </location>
</feature>
<dbReference type="RefSeq" id="XP_030994507.1">
    <property type="nucleotide sequence ID" value="XM_031141335.1"/>
</dbReference>
<dbReference type="SUPFAM" id="SSF54909">
    <property type="entry name" value="Dimeric alpha+beta barrel"/>
    <property type="match status" value="1"/>
</dbReference>
<dbReference type="AlphaFoldDB" id="A0A507B181"/>
<feature type="transmembrane region" description="Helical" evidence="6">
    <location>
        <begin position="188"/>
        <end position="212"/>
    </location>
</feature>
<organism evidence="8 9">
    <name type="scientific">Thyridium curvatum</name>
    <dbReference type="NCBI Taxonomy" id="1093900"/>
    <lineage>
        <taxon>Eukaryota</taxon>
        <taxon>Fungi</taxon>
        <taxon>Dikarya</taxon>
        <taxon>Ascomycota</taxon>
        <taxon>Pezizomycotina</taxon>
        <taxon>Sordariomycetes</taxon>
        <taxon>Sordariomycetidae</taxon>
        <taxon>Thyridiales</taxon>
        <taxon>Thyridiaceae</taxon>
        <taxon>Thyridium</taxon>
    </lineage>
</organism>
<evidence type="ECO:0000313" key="9">
    <source>
        <dbReference type="Proteomes" id="UP000319257"/>
    </source>
</evidence>
<dbReference type="GeneID" id="41974123"/>
<keyword evidence="4 6" id="KW-1133">Transmembrane helix</keyword>
<dbReference type="InParanoid" id="A0A507B181"/>
<name>A0A507B181_9PEZI</name>
<evidence type="ECO:0000256" key="2">
    <source>
        <dbReference type="ARBA" id="ARBA00022448"/>
    </source>
</evidence>
<dbReference type="InterPro" id="IPR013097">
    <property type="entry name" value="Dabb"/>
</dbReference>
<evidence type="ECO:0000313" key="8">
    <source>
        <dbReference type="EMBL" id="TPX12796.1"/>
    </source>
</evidence>
<dbReference type="PROSITE" id="PS51502">
    <property type="entry name" value="S_R_A_B_BARREL"/>
    <property type="match status" value="1"/>
</dbReference>
<comment type="caution">
    <text evidence="8">The sequence shown here is derived from an EMBL/GenBank/DDBJ whole genome shotgun (WGS) entry which is preliminary data.</text>
</comment>
<dbReference type="GO" id="GO:0022857">
    <property type="term" value="F:transmembrane transporter activity"/>
    <property type="evidence" value="ECO:0007669"/>
    <property type="project" value="InterPro"/>
</dbReference>
<protein>
    <recommendedName>
        <fullName evidence="7">Stress-response A/B barrel domain-containing protein</fullName>
    </recommendedName>
</protein>
<reference evidence="8 9" key="1">
    <citation type="submission" date="2019-06" db="EMBL/GenBank/DDBJ databases">
        <title>Draft genome sequence of the filamentous fungus Phialemoniopsis curvata isolated from diesel fuel.</title>
        <authorList>
            <person name="Varaljay V.A."/>
            <person name="Lyon W.J."/>
            <person name="Crouch A.L."/>
            <person name="Drake C.E."/>
            <person name="Hollomon J.M."/>
            <person name="Nadeau L.J."/>
            <person name="Nunn H.S."/>
            <person name="Stevenson B.S."/>
            <person name="Bojanowski C.L."/>
            <person name="Crookes-Goodson W.J."/>
        </authorList>
    </citation>
    <scope>NUCLEOTIDE SEQUENCE [LARGE SCALE GENOMIC DNA]</scope>
    <source>
        <strain evidence="8 9">D216</strain>
    </source>
</reference>
<feature type="transmembrane region" description="Helical" evidence="6">
    <location>
        <begin position="418"/>
        <end position="436"/>
    </location>
</feature>
<sequence>MVNRFDLNVNPAPEAGIDMHTVKRGRILSEHEVPEGVSGYNPELMRGRALLSPAEEKKLMRKVDLHLMPLLALILMVKNLDANNVSYRPFVAHARMTLTKLDLDLPNQAANARIMNKGTPRNILEELHMSPDAYNFVSSIYFIPFILGGMPSNLIIKRVRPSRWQSVSMVLWGTALACHVAVRNKEGLYAARFFVGLFESGMFPGAILQMTYWYRADEMSVRLLYYYILGNFSSVISGVLAFGFDTISGRCGLSGWQWFFLVEAIVTIAFGCAVWFILPDFPQQTSWLSEDEKAFIQGRLPANAPRSNEANFTFRQILESLKDKRLWLFTFVWATMTVGTSGLSFYQPTVIANLGFTSIAKSQLLNIPTAVLAILIITVTSLISDNTPIPKPVLPLVILAVILACNSVLYTFPNTGGVYAATVLSNALANSWYPMMWPWRIQTTSRATGAAFAIAFSNACGQVGFAVGPQIFQQKYAPHYTTSFAVAMAFVGTTMSQPINRITLFKIPNAKDQETLINIYKDMPRIAVKGGKPYIRSVTAGLAKPDQRAQGYTVAAISVFESAEDMAYYDNECAAHGTLKAFAKNVHQGFAMIYFENVVV</sequence>
<feature type="transmembrane region" description="Helical" evidence="6">
    <location>
        <begin position="256"/>
        <end position="278"/>
    </location>
</feature>
<feature type="transmembrane region" description="Helical" evidence="6">
    <location>
        <begin position="133"/>
        <end position="152"/>
    </location>
</feature>
<dbReference type="Gene3D" id="3.30.70.100">
    <property type="match status" value="1"/>
</dbReference>
<evidence type="ECO:0000256" key="6">
    <source>
        <dbReference type="SAM" id="Phobius"/>
    </source>
</evidence>
<feature type="transmembrane region" description="Helical" evidence="6">
    <location>
        <begin position="224"/>
        <end position="244"/>
    </location>
</feature>
<dbReference type="OrthoDB" id="2985014at2759"/>
<dbReference type="Pfam" id="PF07690">
    <property type="entry name" value="MFS_1"/>
    <property type="match status" value="1"/>
</dbReference>
<dbReference type="Pfam" id="PF07876">
    <property type="entry name" value="Dabb"/>
    <property type="match status" value="1"/>
</dbReference>
<dbReference type="PANTHER" id="PTHR43791">
    <property type="entry name" value="PERMEASE-RELATED"/>
    <property type="match status" value="1"/>
</dbReference>
<keyword evidence="9" id="KW-1185">Reference proteome</keyword>
<dbReference type="SUPFAM" id="SSF103473">
    <property type="entry name" value="MFS general substrate transporter"/>
    <property type="match status" value="1"/>
</dbReference>
<feature type="transmembrane region" description="Helical" evidence="6">
    <location>
        <begin position="365"/>
        <end position="384"/>
    </location>
</feature>
<evidence type="ECO:0000256" key="5">
    <source>
        <dbReference type="ARBA" id="ARBA00023136"/>
    </source>
</evidence>